<dbReference type="Proteomes" id="UP000053024">
    <property type="component" value="Unassembled WGS sequence"/>
</dbReference>
<comment type="caution">
    <text evidence="2">The sequence shown here is derived from an EMBL/GenBank/DDBJ whole genome shotgun (WGS) entry which is preliminary data.</text>
</comment>
<keyword evidence="1" id="KW-0472">Membrane</keyword>
<evidence type="ECO:0000256" key="1">
    <source>
        <dbReference type="SAM" id="Phobius"/>
    </source>
</evidence>
<accession>A0A101T572</accession>
<name>A0A101T572_9ACTN</name>
<protein>
    <submittedName>
        <fullName evidence="2">Uncharacterized protein</fullName>
    </submittedName>
</protein>
<feature type="transmembrane region" description="Helical" evidence="1">
    <location>
        <begin position="15"/>
        <end position="33"/>
    </location>
</feature>
<organism evidence="2 3">
    <name type="scientific">Streptomyces bungoensis</name>
    <dbReference type="NCBI Taxonomy" id="285568"/>
    <lineage>
        <taxon>Bacteria</taxon>
        <taxon>Bacillati</taxon>
        <taxon>Actinomycetota</taxon>
        <taxon>Actinomycetes</taxon>
        <taxon>Kitasatosporales</taxon>
        <taxon>Streptomycetaceae</taxon>
        <taxon>Streptomyces</taxon>
    </lineage>
</organism>
<dbReference type="OrthoDB" id="9982847at2"/>
<dbReference type="EMBL" id="LMWX01000017">
    <property type="protein sequence ID" value="KUN86058.1"/>
    <property type="molecule type" value="Genomic_DNA"/>
</dbReference>
<dbReference type="AlphaFoldDB" id="A0A101T572"/>
<reference evidence="2 3" key="1">
    <citation type="submission" date="2015-10" db="EMBL/GenBank/DDBJ databases">
        <title>Draft genome sequence of Streptomyces bungoensis DSM 41781, type strain for the species Streptomyces bungoensis.</title>
        <authorList>
            <person name="Ruckert C."/>
            <person name="Winkler A."/>
            <person name="Kalinowski J."/>
            <person name="Kampfer P."/>
            <person name="Glaeser S."/>
        </authorList>
    </citation>
    <scope>NUCLEOTIDE SEQUENCE [LARGE SCALE GENOMIC DNA]</scope>
    <source>
        <strain evidence="2 3">DSM 41781</strain>
    </source>
</reference>
<evidence type="ECO:0000313" key="2">
    <source>
        <dbReference type="EMBL" id="KUN86058.1"/>
    </source>
</evidence>
<evidence type="ECO:0000313" key="3">
    <source>
        <dbReference type="Proteomes" id="UP000053024"/>
    </source>
</evidence>
<proteinExistence type="predicted"/>
<keyword evidence="1" id="KW-1133">Transmembrane helix</keyword>
<keyword evidence="3" id="KW-1185">Reference proteome</keyword>
<sequence>MKREPGQPPLRLDPAHSALVYCAVLVAGVVLIVSGRADPVEASGFTPPFLVIFEGVKGR</sequence>
<keyword evidence="1" id="KW-0812">Transmembrane</keyword>
<gene>
    <name evidence="2" type="ORF">AQJ66_12310</name>
</gene>
<dbReference type="RefSeq" id="WP_061920232.1">
    <property type="nucleotide sequence ID" value="NZ_JBEYBH010000023.1"/>
</dbReference>
<dbReference type="STRING" id="285568.AQJ66_12310"/>